<accession>A0ABQ8SLB3</accession>
<protein>
    <submittedName>
        <fullName evidence="1">Uncharacterized protein</fullName>
    </submittedName>
</protein>
<keyword evidence="2" id="KW-1185">Reference proteome</keyword>
<reference evidence="1 2" key="1">
    <citation type="journal article" date="2022" name="Allergy">
        <title>Genome assembly and annotation of Periplaneta americana reveal a comprehensive cockroach allergen profile.</title>
        <authorList>
            <person name="Wang L."/>
            <person name="Xiong Q."/>
            <person name="Saelim N."/>
            <person name="Wang L."/>
            <person name="Nong W."/>
            <person name="Wan A.T."/>
            <person name="Shi M."/>
            <person name="Liu X."/>
            <person name="Cao Q."/>
            <person name="Hui J.H.L."/>
            <person name="Sookrung N."/>
            <person name="Leung T.F."/>
            <person name="Tungtrongchitr A."/>
            <person name="Tsui S.K.W."/>
        </authorList>
    </citation>
    <scope>NUCLEOTIDE SEQUENCE [LARGE SCALE GENOMIC DNA]</scope>
    <source>
        <strain evidence="1">PWHHKU_190912</strain>
    </source>
</reference>
<gene>
    <name evidence="1" type="ORF">ANN_23523</name>
</gene>
<evidence type="ECO:0000313" key="2">
    <source>
        <dbReference type="Proteomes" id="UP001148838"/>
    </source>
</evidence>
<dbReference type="EMBL" id="JAJSOF020000025">
    <property type="protein sequence ID" value="KAJ4434951.1"/>
    <property type="molecule type" value="Genomic_DNA"/>
</dbReference>
<dbReference type="Proteomes" id="UP001148838">
    <property type="component" value="Unassembled WGS sequence"/>
</dbReference>
<evidence type="ECO:0000313" key="1">
    <source>
        <dbReference type="EMBL" id="KAJ4434951.1"/>
    </source>
</evidence>
<proteinExistence type="predicted"/>
<sequence>MVNMWTPQQKVQCVLWLAEEKSGTTPCSSYMDRWIDAVYQRGRANTLEKLRQRITNAAARVTPQMPQNNWRKVEYRLDVCRATQGAHIQLHSAFYETRRVFTSSYVKQSPPPRKKGRRVVVLGYAVISSNGVKFKPYTAFRTHPCPVPSLLEIPFAVRYLDGSSEIIFELCSSDNSRQKVEV</sequence>
<name>A0ABQ8SLB3_PERAM</name>
<organism evidence="1 2">
    <name type="scientific">Periplaneta americana</name>
    <name type="common">American cockroach</name>
    <name type="synonym">Blatta americana</name>
    <dbReference type="NCBI Taxonomy" id="6978"/>
    <lineage>
        <taxon>Eukaryota</taxon>
        <taxon>Metazoa</taxon>
        <taxon>Ecdysozoa</taxon>
        <taxon>Arthropoda</taxon>
        <taxon>Hexapoda</taxon>
        <taxon>Insecta</taxon>
        <taxon>Pterygota</taxon>
        <taxon>Neoptera</taxon>
        <taxon>Polyneoptera</taxon>
        <taxon>Dictyoptera</taxon>
        <taxon>Blattodea</taxon>
        <taxon>Blattoidea</taxon>
        <taxon>Blattidae</taxon>
        <taxon>Blattinae</taxon>
        <taxon>Periplaneta</taxon>
    </lineage>
</organism>
<comment type="caution">
    <text evidence="1">The sequence shown here is derived from an EMBL/GenBank/DDBJ whole genome shotgun (WGS) entry which is preliminary data.</text>
</comment>